<dbReference type="RefSeq" id="WP_073376298.1">
    <property type="nucleotide sequence ID" value="NZ_FQXS01000013.1"/>
</dbReference>
<feature type="coiled-coil region" evidence="6">
    <location>
        <begin position="35"/>
        <end position="69"/>
    </location>
</feature>
<evidence type="ECO:0000256" key="4">
    <source>
        <dbReference type="ARBA" id="ARBA00022989"/>
    </source>
</evidence>
<dbReference type="GO" id="GO:0036376">
    <property type="term" value="P:sodium ion export across plasma membrane"/>
    <property type="evidence" value="ECO:0007669"/>
    <property type="project" value="InterPro"/>
</dbReference>
<evidence type="ECO:0000313" key="8">
    <source>
        <dbReference type="EMBL" id="SHH88363.1"/>
    </source>
</evidence>
<dbReference type="NCBIfam" id="TIGR01195">
    <property type="entry name" value="oadG_fam"/>
    <property type="match status" value="1"/>
</dbReference>
<feature type="transmembrane region" description="Helical" evidence="7">
    <location>
        <begin position="6"/>
        <end position="33"/>
    </location>
</feature>
<keyword evidence="4 7" id="KW-1133">Transmembrane helix</keyword>
<keyword evidence="6" id="KW-0175">Coiled coil</keyword>
<dbReference type="Proteomes" id="UP000184139">
    <property type="component" value="Unassembled WGS sequence"/>
</dbReference>
<dbReference type="GO" id="GO:0015081">
    <property type="term" value="F:sodium ion transmembrane transporter activity"/>
    <property type="evidence" value="ECO:0007669"/>
    <property type="project" value="InterPro"/>
</dbReference>
<dbReference type="GO" id="GO:0005886">
    <property type="term" value="C:plasma membrane"/>
    <property type="evidence" value="ECO:0007669"/>
    <property type="project" value="UniProtKB-SubCell"/>
</dbReference>
<evidence type="ECO:0000256" key="1">
    <source>
        <dbReference type="ARBA" id="ARBA00004236"/>
    </source>
</evidence>
<proteinExistence type="predicted"/>
<organism evidence="8 9">
    <name type="scientific">Desulfofustis glycolicus DSM 9705</name>
    <dbReference type="NCBI Taxonomy" id="1121409"/>
    <lineage>
        <taxon>Bacteria</taxon>
        <taxon>Pseudomonadati</taxon>
        <taxon>Thermodesulfobacteriota</taxon>
        <taxon>Desulfobulbia</taxon>
        <taxon>Desulfobulbales</taxon>
        <taxon>Desulfocapsaceae</taxon>
        <taxon>Desulfofustis</taxon>
    </lineage>
</organism>
<protein>
    <submittedName>
        <fullName evidence="8">Sodium pump decarboxylases, gamma subunit</fullName>
    </submittedName>
</protein>
<keyword evidence="9" id="KW-1185">Reference proteome</keyword>
<dbReference type="STRING" id="1121409.SAMN02745124_02392"/>
<dbReference type="AlphaFoldDB" id="A0A1M5WMW1"/>
<name>A0A1M5WMW1_9BACT</name>
<gene>
    <name evidence="8" type="ORF">SAMN02745124_02392</name>
</gene>
<keyword evidence="3 7" id="KW-0812">Transmembrane</keyword>
<evidence type="ECO:0000313" key="9">
    <source>
        <dbReference type="Proteomes" id="UP000184139"/>
    </source>
</evidence>
<sequence length="90" mass="9981">MIIEGLKLMVVGMTTVLLFLILMVVLIQIVAMLTKGVTARELQAIQDERERLRQEKERQKSAAAADQDEDIVVITAAIAAFEAERATALR</sequence>
<reference evidence="8 9" key="1">
    <citation type="submission" date="2016-11" db="EMBL/GenBank/DDBJ databases">
        <authorList>
            <person name="Jaros S."/>
            <person name="Januszkiewicz K."/>
            <person name="Wedrychowicz H."/>
        </authorList>
    </citation>
    <scope>NUCLEOTIDE SEQUENCE [LARGE SCALE GENOMIC DNA]</scope>
    <source>
        <strain evidence="8 9">DSM 9705</strain>
    </source>
</reference>
<evidence type="ECO:0000256" key="6">
    <source>
        <dbReference type="SAM" id="Coils"/>
    </source>
</evidence>
<dbReference type="EMBL" id="FQXS01000013">
    <property type="protein sequence ID" value="SHH88363.1"/>
    <property type="molecule type" value="Genomic_DNA"/>
</dbReference>
<evidence type="ECO:0000256" key="2">
    <source>
        <dbReference type="ARBA" id="ARBA00022475"/>
    </source>
</evidence>
<evidence type="ECO:0000256" key="5">
    <source>
        <dbReference type="ARBA" id="ARBA00023136"/>
    </source>
</evidence>
<dbReference type="Pfam" id="PF04277">
    <property type="entry name" value="OAD_gamma"/>
    <property type="match status" value="1"/>
</dbReference>
<accession>A0A1M5WMW1</accession>
<evidence type="ECO:0000256" key="3">
    <source>
        <dbReference type="ARBA" id="ARBA00022692"/>
    </source>
</evidence>
<keyword evidence="5 7" id="KW-0472">Membrane</keyword>
<keyword evidence="2" id="KW-1003">Cell membrane</keyword>
<dbReference type="InterPro" id="IPR005899">
    <property type="entry name" value="Na_pump_deCOase"/>
</dbReference>
<evidence type="ECO:0000256" key="7">
    <source>
        <dbReference type="SAM" id="Phobius"/>
    </source>
</evidence>
<comment type="subcellular location">
    <subcellularLocation>
        <location evidence="1">Cell membrane</location>
    </subcellularLocation>
</comment>